<evidence type="ECO:0000259" key="3">
    <source>
        <dbReference type="PROSITE" id="PS50048"/>
    </source>
</evidence>
<dbReference type="PANTHER" id="PTHR38111:SF2">
    <property type="entry name" value="FINGER DOMAIN PROTEIN, PUTATIVE (AFU_ORTHOLOGUE AFUA_1G01560)-RELATED"/>
    <property type="match status" value="1"/>
</dbReference>
<organism evidence="4 5">
    <name type="scientific">Massarina eburnea CBS 473.64</name>
    <dbReference type="NCBI Taxonomy" id="1395130"/>
    <lineage>
        <taxon>Eukaryota</taxon>
        <taxon>Fungi</taxon>
        <taxon>Dikarya</taxon>
        <taxon>Ascomycota</taxon>
        <taxon>Pezizomycotina</taxon>
        <taxon>Dothideomycetes</taxon>
        <taxon>Pleosporomycetidae</taxon>
        <taxon>Pleosporales</taxon>
        <taxon>Massarineae</taxon>
        <taxon>Massarinaceae</taxon>
        <taxon>Massarina</taxon>
    </lineage>
</organism>
<dbReference type="InterPro" id="IPR001138">
    <property type="entry name" value="Zn2Cys6_DnaBD"/>
</dbReference>
<keyword evidence="1" id="KW-0539">Nucleus</keyword>
<feature type="transmembrane region" description="Helical" evidence="2">
    <location>
        <begin position="378"/>
        <end position="399"/>
    </location>
</feature>
<dbReference type="EMBL" id="MU006789">
    <property type="protein sequence ID" value="KAF2638508.1"/>
    <property type="molecule type" value="Genomic_DNA"/>
</dbReference>
<reference evidence="4" key="1">
    <citation type="journal article" date="2020" name="Stud. Mycol.">
        <title>101 Dothideomycetes genomes: a test case for predicting lifestyles and emergence of pathogens.</title>
        <authorList>
            <person name="Haridas S."/>
            <person name="Albert R."/>
            <person name="Binder M."/>
            <person name="Bloem J."/>
            <person name="Labutti K."/>
            <person name="Salamov A."/>
            <person name="Andreopoulos B."/>
            <person name="Baker S."/>
            <person name="Barry K."/>
            <person name="Bills G."/>
            <person name="Bluhm B."/>
            <person name="Cannon C."/>
            <person name="Castanera R."/>
            <person name="Culley D."/>
            <person name="Daum C."/>
            <person name="Ezra D."/>
            <person name="Gonzalez J."/>
            <person name="Henrissat B."/>
            <person name="Kuo A."/>
            <person name="Liang C."/>
            <person name="Lipzen A."/>
            <person name="Lutzoni F."/>
            <person name="Magnuson J."/>
            <person name="Mondo S."/>
            <person name="Nolan M."/>
            <person name="Ohm R."/>
            <person name="Pangilinan J."/>
            <person name="Park H.-J."/>
            <person name="Ramirez L."/>
            <person name="Alfaro M."/>
            <person name="Sun H."/>
            <person name="Tritt A."/>
            <person name="Yoshinaga Y."/>
            <person name="Zwiers L.-H."/>
            <person name="Turgeon B."/>
            <person name="Goodwin S."/>
            <person name="Spatafora J."/>
            <person name="Crous P."/>
            <person name="Grigoriev I."/>
        </authorList>
    </citation>
    <scope>NUCLEOTIDE SEQUENCE</scope>
    <source>
        <strain evidence="4">CBS 473.64</strain>
    </source>
</reference>
<dbReference type="Gene3D" id="4.10.240.10">
    <property type="entry name" value="Zn(2)-C6 fungal-type DNA-binding domain"/>
    <property type="match status" value="1"/>
</dbReference>
<dbReference type="PROSITE" id="PS50048">
    <property type="entry name" value="ZN2_CY6_FUNGAL_2"/>
    <property type="match status" value="1"/>
</dbReference>
<dbReference type="SMART" id="SM00066">
    <property type="entry name" value="GAL4"/>
    <property type="match status" value="1"/>
</dbReference>
<dbReference type="SUPFAM" id="SSF57701">
    <property type="entry name" value="Zn2/Cys6 DNA-binding domain"/>
    <property type="match status" value="1"/>
</dbReference>
<dbReference type="PANTHER" id="PTHR38111">
    <property type="entry name" value="ZN(2)-C6 FUNGAL-TYPE DOMAIN-CONTAINING PROTEIN-RELATED"/>
    <property type="match status" value="1"/>
</dbReference>
<evidence type="ECO:0000313" key="4">
    <source>
        <dbReference type="EMBL" id="KAF2638508.1"/>
    </source>
</evidence>
<dbReference type="Pfam" id="PF11951">
    <property type="entry name" value="Fungal_trans_2"/>
    <property type="match status" value="1"/>
</dbReference>
<dbReference type="InterPro" id="IPR021858">
    <property type="entry name" value="Fun_TF"/>
</dbReference>
<dbReference type="Proteomes" id="UP000799753">
    <property type="component" value="Unassembled WGS sequence"/>
</dbReference>
<sequence length="511" mass="58139">MPKRSPGCFECRQRKVRCDETKPECTTCLRRGTKCPGYRPTQTFVLHKFGNRAVKPLIIKEDDNRYRYANQPALEASKSSSSSSQETPGVVGHLQPYNARLLHEHIPRRVSPMAVERVQYMGTFLSLYLPKVEGQTLPPPSALILSLPSIPVTSQTLLAAVDALSAAQLAVSNRNYPLINRSRSLYGTALSQMLKAIQDPARALEDETLLATYLLTLYEVFVGLTNGHGFFYHVQGLLHLLKQRGPNSFQSRFSLMIYHAIRYNSLSIGYHVRKASMLDSPDWMALTERPAKKDPYVALVDICIGIPRLLERTDKLIADDKFPDALEKLLDDSLQLAGCATEWFVNFEKDGPRYSRIPINEVDGFLDTYNDRTFDPVFFFHTFGAGICYMIYSMSMLILQSNTFRLLRQYRQLEAKDMYIWDQKLGGYADMICRSVPYNCRPIAGYTAKFGALTPLVVARKYFEAKKAEEKLRWCERVYQGTRVPGLYSTPIPMEPLKSVQNLVQKSGRYL</sequence>
<keyword evidence="2" id="KW-0812">Transmembrane</keyword>
<protein>
    <recommendedName>
        <fullName evidence="3">Zn(2)-C6 fungal-type domain-containing protein</fullName>
    </recommendedName>
</protein>
<keyword evidence="2" id="KW-0472">Membrane</keyword>
<dbReference type="GO" id="GO:0000981">
    <property type="term" value="F:DNA-binding transcription factor activity, RNA polymerase II-specific"/>
    <property type="evidence" value="ECO:0007669"/>
    <property type="project" value="InterPro"/>
</dbReference>
<dbReference type="Pfam" id="PF00172">
    <property type="entry name" value="Zn_clus"/>
    <property type="match status" value="1"/>
</dbReference>
<dbReference type="GO" id="GO:0008270">
    <property type="term" value="F:zinc ion binding"/>
    <property type="evidence" value="ECO:0007669"/>
    <property type="project" value="InterPro"/>
</dbReference>
<evidence type="ECO:0000313" key="5">
    <source>
        <dbReference type="Proteomes" id="UP000799753"/>
    </source>
</evidence>
<dbReference type="InterPro" id="IPR053178">
    <property type="entry name" value="Osmoadaptation_assoc"/>
</dbReference>
<dbReference type="PROSITE" id="PS00463">
    <property type="entry name" value="ZN2_CY6_FUNGAL_1"/>
    <property type="match status" value="1"/>
</dbReference>
<dbReference type="CDD" id="cd00067">
    <property type="entry name" value="GAL4"/>
    <property type="match status" value="1"/>
</dbReference>
<keyword evidence="2" id="KW-1133">Transmembrane helix</keyword>
<evidence type="ECO:0000256" key="1">
    <source>
        <dbReference type="ARBA" id="ARBA00023242"/>
    </source>
</evidence>
<dbReference type="InterPro" id="IPR036864">
    <property type="entry name" value="Zn2-C6_fun-type_DNA-bd_sf"/>
</dbReference>
<dbReference type="AlphaFoldDB" id="A0A6A6RWB4"/>
<gene>
    <name evidence="4" type="ORF">P280DRAFT_71981</name>
</gene>
<keyword evidence="5" id="KW-1185">Reference proteome</keyword>
<evidence type="ECO:0000256" key="2">
    <source>
        <dbReference type="SAM" id="Phobius"/>
    </source>
</evidence>
<dbReference type="OrthoDB" id="4491390at2759"/>
<proteinExistence type="predicted"/>
<name>A0A6A6RWB4_9PLEO</name>
<feature type="domain" description="Zn(2)-C6 fungal-type" evidence="3">
    <location>
        <begin position="7"/>
        <end position="35"/>
    </location>
</feature>
<accession>A0A6A6RWB4</accession>